<dbReference type="InterPro" id="IPR011989">
    <property type="entry name" value="ARM-like"/>
</dbReference>
<dbReference type="InterPro" id="IPR000225">
    <property type="entry name" value="Armadillo"/>
</dbReference>
<dbReference type="OrthoDB" id="5559898at2759"/>
<dbReference type="InterPro" id="IPR016024">
    <property type="entry name" value="ARM-type_fold"/>
</dbReference>
<accession>A0A5M8PKL4</accession>
<dbReference type="SUPFAM" id="SSF48371">
    <property type="entry name" value="ARM repeat"/>
    <property type="match status" value="2"/>
</dbReference>
<name>A0A5M8PKL4_9LECA</name>
<gene>
    <name evidence="7" type="ORF">FRX48_06484</name>
</gene>
<keyword evidence="5" id="KW-0539">Nucleus</keyword>
<dbReference type="GO" id="GO:0005737">
    <property type="term" value="C:cytoplasm"/>
    <property type="evidence" value="ECO:0007669"/>
    <property type="project" value="UniProtKB-SubCell"/>
</dbReference>
<dbReference type="InterPro" id="IPR038739">
    <property type="entry name" value="ARMC8/Vid28"/>
</dbReference>
<dbReference type="PANTHER" id="PTHR15651">
    <property type="entry name" value="ARMADILLO REPEAT-CONTAINING PROTEIN 8"/>
    <property type="match status" value="1"/>
</dbReference>
<evidence type="ECO:0000256" key="5">
    <source>
        <dbReference type="ARBA" id="ARBA00023242"/>
    </source>
</evidence>
<protein>
    <submittedName>
        <fullName evidence="7">Uncharacterized protein</fullName>
    </submittedName>
</protein>
<dbReference type="AlphaFoldDB" id="A0A5M8PKL4"/>
<dbReference type="SMART" id="SM00185">
    <property type="entry name" value="ARM"/>
    <property type="match status" value="6"/>
</dbReference>
<dbReference type="EMBL" id="VXIT01000010">
    <property type="protein sequence ID" value="KAA6409871.1"/>
    <property type="molecule type" value="Genomic_DNA"/>
</dbReference>
<keyword evidence="4" id="KW-0677">Repeat</keyword>
<evidence type="ECO:0000256" key="1">
    <source>
        <dbReference type="ARBA" id="ARBA00004123"/>
    </source>
</evidence>
<dbReference type="GO" id="GO:0005634">
    <property type="term" value="C:nucleus"/>
    <property type="evidence" value="ECO:0007669"/>
    <property type="project" value="UniProtKB-SubCell"/>
</dbReference>
<evidence type="ECO:0000256" key="2">
    <source>
        <dbReference type="ARBA" id="ARBA00004496"/>
    </source>
</evidence>
<proteinExistence type="predicted"/>
<evidence type="ECO:0000256" key="3">
    <source>
        <dbReference type="ARBA" id="ARBA00022490"/>
    </source>
</evidence>
<evidence type="ECO:0000313" key="8">
    <source>
        <dbReference type="Proteomes" id="UP000324767"/>
    </source>
</evidence>
<dbReference type="GO" id="GO:0034657">
    <property type="term" value="C:GID complex"/>
    <property type="evidence" value="ECO:0007669"/>
    <property type="project" value="TreeGrafter"/>
</dbReference>
<keyword evidence="3" id="KW-0963">Cytoplasm</keyword>
<evidence type="ECO:0000313" key="7">
    <source>
        <dbReference type="EMBL" id="KAA6409871.1"/>
    </source>
</evidence>
<dbReference type="PANTHER" id="PTHR15651:SF7">
    <property type="entry name" value="ARMADILLO REPEAT-CONTAINING PROTEIN 8"/>
    <property type="match status" value="1"/>
</dbReference>
<comment type="subcellular location">
    <subcellularLocation>
        <location evidence="2">Cytoplasm</location>
    </subcellularLocation>
    <subcellularLocation>
        <location evidence="1">Nucleus</location>
    </subcellularLocation>
</comment>
<reference evidence="7 8" key="1">
    <citation type="submission" date="2019-09" db="EMBL/GenBank/DDBJ databases">
        <title>The hologenome of the rock-dwelling lichen Lasallia pustulata.</title>
        <authorList>
            <person name="Greshake Tzovaras B."/>
            <person name="Segers F."/>
            <person name="Bicker A."/>
            <person name="Dal Grande F."/>
            <person name="Otte J."/>
            <person name="Hankeln T."/>
            <person name="Schmitt I."/>
            <person name="Ebersberger I."/>
        </authorList>
    </citation>
    <scope>NUCLEOTIDE SEQUENCE [LARGE SCALE GENOMIC DNA]</scope>
    <source>
        <strain evidence="7">A1-1</strain>
    </source>
</reference>
<dbReference type="Pfam" id="PF00514">
    <property type="entry name" value="Arm"/>
    <property type="match status" value="1"/>
</dbReference>
<evidence type="ECO:0000256" key="4">
    <source>
        <dbReference type="ARBA" id="ARBA00022737"/>
    </source>
</evidence>
<dbReference type="GO" id="GO:0043161">
    <property type="term" value="P:proteasome-mediated ubiquitin-dependent protein catabolic process"/>
    <property type="evidence" value="ECO:0007669"/>
    <property type="project" value="TreeGrafter"/>
</dbReference>
<dbReference type="Gene3D" id="1.25.10.10">
    <property type="entry name" value="Leucine-rich Repeat Variant"/>
    <property type="match status" value="4"/>
</dbReference>
<evidence type="ECO:0000256" key="6">
    <source>
        <dbReference type="SAM" id="MobiDB-lite"/>
    </source>
</evidence>
<dbReference type="Proteomes" id="UP000324767">
    <property type="component" value="Unassembled WGS sequence"/>
</dbReference>
<comment type="caution">
    <text evidence="7">The sequence shown here is derived from an EMBL/GenBank/DDBJ whole genome shotgun (WGS) entry which is preliminary data.</text>
</comment>
<feature type="region of interest" description="Disordered" evidence="6">
    <location>
        <begin position="512"/>
        <end position="531"/>
    </location>
</feature>
<organism evidence="7 8">
    <name type="scientific">Lasallia pustulata</name>
    <dbReference type="NCBI Taxonomy" id="136370"/>
    <lineage>
        <taxon>Eukaryota</taxon>
        <taxon>Fungi</taxon>
        <taxon>Dikarya</taxon>
        <taxon>Ascomycota</taxon>
        <taxon>Pezizomycotina</taxon>
        <taxon>Lecanoromycetes</taxon>
        <taxon>OSLEUM clade</taxon>
        <taxon>Umbilicariomycetidae</taxon>
        <taxon>Umbilicariales</taxon>
        <taxon>Umbilicariaceae</taxon>
        <taxon>Lasallia</taxon>
    </lineage>
</organism>
<sequence length="1045" mass="113375">MTRPSTPPILSELRSPSSTATQVAALRALKNEIIGHEQKKEMWIGLGVVPPIARVLNTHKGSGKRRYREGNGGVRYPDRRATRTDEEEARLQAIIIVGSLAYGGPAYVSPLYAGLVLSPLLSILSPAESSSHVVLAALRALNTVADSLALERPSLESADDGLPNLLFVEQHVESLAQIIAQSSSSLVVQQQISLAAALISKTCREEEHRRALAKAGVLEALATRLASFVVATGCSLHATDAYLPHSGPPEGISPPATPRSRLAPVLEAVGTIIQDSRHRTIQFISAPAFAAVFPKADAEVPISTYEKKAPWASYVFTPFASRQAPVNALETLLPQLPSPHHRASTGTTVNFPQLGVVGTSTKSSRTTGAFSTAVELNPLETLHHIEDDENALVAWLLYIVRGEGGTTRLMAAWVLTILYRSGFTNRRRETGLAMLLVPLLVRMLDKDFKMAGESQNAYDSSVLRSSTWVIKEHAPAILAMLIVDSVELQRAAVDADAIKKLSQLLKESYDPLPKTASTSLWSPEPSGPEEMDIRESAHVSKLGPTGLSPIAYHVIKMREAVLLALAAIAPVKDEYRKAIIENGIVPFVIESLKPYHNSTSATIKEAKQPVASEKDKTGSTGNPTPVLLAACGAARALSRSVSTLRTSLIDAGIAAPLFLLLEHESMEVQVAATAVVCNLILEFSPMRETIIQAGILRILCEHAHSTHAKLRLNSVWALKHLVYTAPNTLKMKCLEELGPGWLKQIICNDTEDLALSAGIRGDRDTTYGAPITMGTPNAAGEQVDLLNAIQEDAADYNRGVFDDEEDDTNMVDSVGPLSGAPFDGRARPTFPSLDYGLTAPPDSTRPRVGGTSDVDFSASHQARSDDLAIQEQGLDLIRNLICGSGAAEMIDYMFKELGQGKLFDMLATKLRPRVLNARDRRSAENGAKQIAPPTEIVISVCYIIVHIAAGHPRHRQLLINQSELLKLLVPLFSHPHKEVRVCCAWVVINLTWVDDQSDNLHCKSRAHELRKLGISEKLEALKSDPETDVRERTKTAIHQMSALLR</sequence>